<evidence type="ECO:0000313" key="2">
    <source>
        <dbReference type="Proteomes" id="UP000202962"/>
    </source>
</evidence>
<dbReference type="InterPro" id="IPR007790">
    <property type="entry name" value="LEF-4"/>
</dbReference>
<dbReference type="Proteomes" id="UP000202962">
    <property type="component" value="Segment"/>
</dbReference>
<dbReference type="EMBL" id="KR011718">
    <property type="protein sequence ID" value="AKR17521.1"/>
    <property type="molecule type" value="Genomic_DNA"/>
</dbReference>
<dbReference type="KEGG" id="vg:27429781"/>
<organism evidence="1 2">
    <name type="scientific">Mocis latipes granulovirus</name>
    <dbReference type="NCBI Taxonomy" id="2072024"/>
    <lineage>
        <taxon>Viruses</taxon>
        <taxon>Viruses incertae sedis</taxon>
        <taxon>Naldaviricetes</taxon>
        <taxon>Lefavirales</taxon>
        <taxon>Baculoviridae</taxon>
        <taxon>Betabaculovirus</taxon>
        <taxon>Betabaculovirus molatipedis</taxon>
    </lineage>
</organism>
<proteinExistence type="predicted"/>
<sequence>MDDINNEYEISYTLTLPQDLLYTIKQYLDKHFFNKENYVEIVDVNHTRTRIKDSGLESVNKRTVNVAKFVVLSGDIFVPFFDRHCIETKTKNCSNKIRRLCKVKVYDYHGIEIKFEHIYYEYNDGDSLDPLMASKQIALHNLLIDDKPLDVTNNSHLGSDEILANCRIEMEYETPGSPDQRRLNQMAELVAYLENNVIRDVIEPFIQHTSVLNEIQLRPFVDEIDTLHVHENDYAYWAVKLDGVRGRGYIINGSRIYLQLDDMRLFDGDLSSVVGRNKILCIQVEFIESVNTFYITDVVSVYKFLYDNRNQFEKSSPYPINLQQAIVFLNEQIDKRVQPTFCSSDNINYLIKFQSYENSRDKLLIVDVPNDGFVTVTRSGELHKIKSYRTVEMLYTNTGTFQCSFGTYSVEDVNGLKLEFNQIYECVIVNETAVRVIKQRKDRIVPN</sequence>
<reference evidence="1 2" key="1">
    <citation type="submission" date="2015-03" db="EMBL/GenBank/DDBJ databases">
        <title>The complete genome sequence of Mocis sp. granulovirus.</title>
        <authorList>
            <person name="Ardisson-Araujo D.M.P."/>
            <person name="Melo F.L."/>
            <person name="Sosa-Gomez D.R."/>
            <person name="Ribeiro B.M."/>
        </authorList>
    </citation>
    <scope>NUCLEOTIDE SEQUENCE [LARGE SCALE GENOMIC DNA]</scope>
    <source>
        <strain evidence="1">Southern Brazil</strain>
    </source>
</reference>
<evidence type="ECO:0000313" key="1">
    <source>
        <dbReference type="EMBL" id="AKR17521.1"/>
    </source>
</evidence>
<keyword evidence="2" id="KW-1185">Reference proteome</keyword>
<name>A0A161CD76_9BBAC</name>
<dbReference type="Pfam" id="PF05098">
    <property type="entry name" value="LEF-4"/>
    <property type="match status" value="1"/>
</dbReference>
<dbReference type="OrthoDB" id="6452at10239"/>
<feature type="unsure residue" description="D or N" evidence="1">
    <location>
        <position position="269"/>
    </location>
</feature>
<accession>A0A161CD76</accession>
<dbReference type="GO" id="GO:0006355">
    <property type="term" value="P:regulation of DNA-templated transcription"/>
    <property type="evidence" value="ECO:0007669"/>
    <property type="project" value="InterPro"/>
</dbReference>
<protein>
    <submittedName>
        <fullName evidence="1">LEF-4</fullName>
    </submittedName>
</protein>